<feature type="transmembrane region" description="Helical" evidence="1">
    <location>
        <begin position="87"/>
        <end position="106"/>
    </location>
</feature>
<evidence type="ECO:0008006" key="4">
    <source>
        <dbReference type="Google" id="ProtNLM"/>
    </source>
</evidence>
<evidence type="ECO:0000313" key="3">
    <source>
        <dbReference type="Proteomes" id="UP000183209"/>
    </source>
</evidence>
<accession>A0A1I6QBD5</accession>
<proteinExistence type="predicted"/>
<keyword evidence="1" id="KW-0472">Membrane</keyword>
<reference evidence="2 3" key="1">
    <citation type="submission" date="2016-10" db="EMBL/GenBank/DDBJ databases">
        <authorList>
            <person name="de Groot N.N."/>
        </authorList>
    </citation>
    <scope>NUCLEOTIDE SEQUENCE [LARGE SCALE GENOMIC DNA]</scope>
    <source>
        <strain evidence="2 3">CGMCC 1.6114</strain>
    </source>
</reference>
<organism evidence="2 3">
    <name type="scientific">Zhouia amylolytica</name>
    <dbReference type="NCBI Taxonomy" id="376730"/>
    <lineage>
        <taxon>Bacteria</taxon>
        <taxon>Pseudomonadati</taxon>
        <taxon>Bacteroidota</taxon>
        <taxon>Flavobacteriia</taxon>
        <taxon>Flavobacteriales</taxon>
        <taxon>Flavobacteriaceae</taxon>
        <taxon>Zhouia</taxon>
    </lineage>
</organism>
<keyword evidence="1" id="KW-1133">Transmembrane helix</keyword>
<keyword evidence="1" id="KW-0812">Transmembrane</keyword>
<evidence type="ECO:0000256" key="1">
    <source>
        <dbReference type="SAM" id="Phobius"/>
    </source>
</evidence>
<dbReference type="Pfam" id="PF12725">
    <property type="entry name" value="DUF3810"/>
    <property type="match status" value="1"/>
</dbReference>
<gene>
    <name evidence="2" type="ORF">SAMN04487906_0555</name>
</gene>
<name>A0A1I6QBD5_9FLAO</name>
<dbReference type="OrthoDB" id="1048788at2"/>
<feature type="transmembrane region" description="Helical" evidence="1">
    <location>
        <begin position="51"/>
        <end position="75"/>
    </location>
</feature>
<protein>
    <recommendedName>
        <fullName evidence="4">Amino acid permease</fullName>
    </recommendedName>
</protein>
<dbReference type="EMBL" id="FPAG01000002">
    <property type="protein sequence ID" value="SFS49648.1"/>
    <property type="molecule type" value="Genomic_DNA"/>
</dbReference>
<dbReference type="InterPro" id="IPR024294">
    <property type="entry name" value="DUF3810"/>
</dbReference>
<dbReference type="AlphaFoldDB" id="A0A1I6QBD5"/>
<dbReference type="RefSeq" id="WP_074976772.1">
    <property type="nucleotide sequence ID" value="NZ_FPAG01000002.1"/>
</dbReference>
<sequence length="355" mass="42021">MSKRLKTILALSIFPQILLVKWLGSHPDWIETYYSNGFYPFLSKSLRYTFGWIPFSVGDVFYTIATILIMRFLILRGKMFFEQTRNFFREMFVLISFLYFTFHLFWGMNYYRKPIHESLNIGNEYSYEELLNFTDQLVAKCNELHLQITNNDTVLVKIPYSKNEMYRMTKNGYQNLSEKIPDLQYSPKSIKTSLYSTALTYMGYSGYLNPFTNEAQVNGLQVDFKYPTVSCHEEAHQIGYSAENEANFIGYLAAVHNDDIYFQYSGYLYVMRYFLGEIKRNDPELFEEYNTKINSGIIKNYVEVANFWRKHKTKAEPAFKQTFNTFLKANNQKDGIKTYSYVVALLINYYKKNPF</sequence>
<evidence type="ECO:0000313" key="2">
    <source>
        <dbReference type="EMBL" id="SFS49648.1"/>
    </source>
</evidence>
<dbReference type="Proteomes" id="UP000183209">
    <property type="component" value="Unassembled WGS sequence"/>
</dbReference>